<feature type="compositionally biased region" description="Basic and acidic residues" evidence="6">
    <location>
        <begin position="332"/>
        <end position="351"/>
    </location>
</feature>
<organism evidence="8 9">
    <name type="scientific">Allacma fusca</name>
    <dbReference type="NCBI Taxonomy" id="39272"/>
    <lineage>
        <taxon>Eukaryota</taxon>
        <taxon>Metazoa</taxon>
        <taxon>Ecdysozoa</taxon>
        <taxon>Arthropoda</taxon>
        <taxon>Hexapoda</taxon>
        <taxon>Collembola</taxon>
        <taxon>Symphypleona</taxon>
        <taxon>Sminthuridae</taxon>
        <taxon>Allacma</taxon>
    </lineage>
</organism>
<dbReference type="Proteomes" id="UP000708208">
    <property type="component" value="Unassembled WGS sequence"/>
</dbReference>
<evidence type="ECO:0000256" key="5">
    <source>
        <dbReference type="SAM" id="Coils"/>
    </source>
</evidence>
<reference evidence="8" key="1">
    <citation type="submission" date="2021-06" db="EMBL/GenBank/DDBJ databases">
        <authorList>
            <person name="Hodson N. C."/>
            <person name="Mongue J. A."/>
            <person name="Jaron S. K."/>
        </authorList>
    </citation>
    <scope>NUCLEOTIDE SEQUENCE</scope>
</reference>
<dbReference type="InterPro" id="IPR000770">
    <property type="entry name" value="SAND_dom"/>
</dbReference>
<keyword evidence="3" id="KW-0804">Transcription</keyword>
<comment type="caution">
    <text evidence="8">The sequence shown here is derived from an EMBL/GenBank/DDBJ whole genome shotgun (WGS) entry which is preliminary data.</text>
</comment>
<evidence type="ECO:0000256" key="2">
    <source>
        <dbReference type="ARBA" id="ARBA00023015"/>
    </source>
</evidence>
<accession>A0A8J2Q184</accession>
<sequence length="516" mass="56761">MESRVEGSKRKRWKGNLHKTDLPQSVAIISEQWKERKEDGLVIVVEADDLDRNMSEQTDDGQMVGTDIPDVTQVESVMCVNQNNQDVLQVTEDQLTKSELVGNVKVEEDDPDSVLGLHHGNVNIHNVSVTTTSSSGIITIPVVGTLSPCQYSVIGDPDTKNSPGEFYAEGIRLENFVIASSRLARVEPKKQVVTPISVSLNAVNQGQSQHQQSHPLLTWEEAVSAEILPVRCKDTNAELHKSKFGSGNKGKCIKAGNDWYTPTEFEAICGRGNSKDWKRSIRFGGRTLQTLIDKKFLIPHASSCICSNCVDDATATGPIRPFTPYQRKRKGRSGDGPKGGKLERLTSKDSTTDESSDLGTPGTPGMNSGINPLTQALLKISQPTLPPSNDDAWKTMEDAVEKLVSEGVLLKSMLQEMKARTNQEIETLRSQLNESSQSLQQALHQAQQQTQTVTMSRNLEPQILRIFDSNRIQTYSIEVLDPETFKQLQVTQATGTNAPKVSSAETTVLPPISQLF</sequence>
<dbReference type="PROSITE" id="PS50864">
    <property type="entry name" value="SAND"/>
    <property type="match status" value="1"/>
</dbReference>
<proteinExistence type="predicted"/>
<evidence type="ECO:0000256" key="4">
    <source>
        <dbReference type="ARBA" id="ARBA00023242"/>
    </source>
</evidence>
<protein>
    <recommendedName>
        <fullName evidence="7">SAND domain-containing protein</fullName>
    </recommendedName>
</protein>
<evidence type="ECO:0000313" key="8">
    <source>
        <dbReference type="EMBL" id="CAG7829651.1"/>
    </source>
</evidence>
<dbReference type="OrthoDB" id="437457at2759"/>
<dbReference type="GO" id="GO:0003677">
    <property type="term" value="F:DNA binding"/>
    <property type="evidence" value="ECO:0007669"/>
    <property type="project" value="InterPro"/>
</dbReference>
<dbReference type="SMART" id="SM00258">
    <property type="entry name" value="SAND"/>
    <property type="match status" value="1"/>
</dbReference>
<gene>
    <name evidence="8" type="ORF">AFUS01_LOCUS39507</name>
</gene>
<keyword evidence="9" id="KW-1185">Reference proteome</keyword>
<keyword evidence="5" id="KW-0175">Coiled coil</keyword>
<name>A0A8J2Q184_9HEXA</name>
<dbReference type="PANTHER" id="PTHR10417">
    <property type="entry name" value="GLUCOCORTICOID MODULATORY ELEMENT-BINDING PROTEIN"/>
    <property type="match status" value="1"/>
</dbReference>
<feature type="region of interest" description="Disordered" evidence="6">
    <location>
        <begin position="317"/>
        <end position="371"/>
    </location>
</feature>
<keyword evidence="1" id="KW-0597">Phosphoprotein</keyword>
<dbReference type="AlphaFoldDB" id="A0A8J2Q184"/>
<evidence type="ECO:0000256" key="6">
    <source>
        <dbReference type="SAM" id="MobiDB-lite"/>
    </source>
</evidence>
<feature type="domain" description="SAND" evidence="7">
    <location>
        <begin position="218"/>
        <end position="298"/>
    </location>
</feature>
<dbReference type="EMBL" id="CAJVCH010552399">
    <property type="protein sequence ID" value="CAG7829651.1"/>
    <property type="molecule type" value="Genomic_DNA"/>
</dbReference>
<evidence type="ECO:0000313" key="9">
    <source>
        <dbReference type="Proteomes" id="UP000708208"/>
    </source>
</evidence>
<evidence type="ECO:0000259" key="7">
    <source>
        <dbReference type="PROSITE" id="PS50864"/>
    </source>
</evidence>
<evidence type="ECO:0000256" key="1">
    <source>
        <dbReference type="ARBA" id="ARBA00022553"/>
    </source>
</evidence>
<keyword evidence="4" id="KW-0539">Nucleus</keyword>
<keyword evidence="2" id="KW-0805">Transcription regulation</keyword>
<feature type="coiled-coil region" evidence="5">
    <location>
        <begin position="411"/>
        <end position="449"/>
    </location>
</feature>
<evidence type="ECO:0000256" key="3">
    <source>
        <dbReference type="ARBA" id="ARBA00023163"/>
    </source>
</evidence>
<dbReference type="PANTHER" id="PTHR10417:SF4">
    <property type="entry name" value="SAND DOMAIN-CONTAINING PROTEIN-RELATED"/>
    <property type="match status" value="1"/>
</dbReference>
<dbReference type="FunFam" id="3.10.390.10:FF:000004">
    <property type="entry name" value="Deformed epidermal autoregulatory factor 1"/>
    <property type="match status" value="1"/>
</dbReference>
<dbReference type="Pfam" id="PF01342">
    <property type="entry name" value="SAND"/>
    <property type="match status" value="1"/>
</dbReference>